<name>I2CRT8_NANGC</name>
<organism evidence="2">
    <name type="scientific">Nannochloropsis gaditana (strain CCMP526)</name>
    <name type="common">Green microalga</name>
    <name type="synonym">Microchloropsis gaditana</name>
    <dbReference type="NCBI Taxonomy" id="1093141"/>
    <lineage>
        <taxon>Eukaryota</taxon>
        <taxon>Sar</taxon>
        <taxon>Stramenopiles</taxon>
        <taxon>Ochrophyta</taxon>
        <taxon>Eustigmatophyceae</taxon>
        <taxon>Eustigmatales</taxon>
        <taxon>Monodopsidaceae</taxon>
        <taxon>Nannochloropsis</taxon>
    </lineage>
</organism>
<dbReference type="EMBL" id="JU980558">
    <property type="protein sequence ID" value="AFJ69621.1"/>
    <property type="molecule type" value="mRNA"/>
</dbReference>
<protein>
    <submittedName>
        <fullName evidence="2">Uncharacterized protein</fullName>
    </submittedName>
</protein>
<reference evidence="2" key="2">
    <citation type="journal article" date="2012" name="Nat. Commun.">
        <title>Draft genome sequence and genetic transformation of the oleaginous alga Nannochloropis gaditana.</title>
        <authorList>
            <person name="Radakovits R."/>
            <person name="Jinkerson R.E."/>
            <person name="Fuerstenberg S.I."/>
            <person name="Tae H."/>
            <person name="Settlage R.E."/>
            <person name="Boore J.L."/>
            <person name="Posewitz M.C."/>
        </authorList>
    </citation>
    <scope>NUCLEOTIDE SEQUENCE</scope>
    <source>
        <strain evidence="2">CCMP526</strain>
    </source>
</reference>
<accession>I2CRT8</accession>
<evidence type="ECO:0000256" key="1">
    <source>
        <dbReference type="SAM" id="MobiDB-lite"/>
    </source>
</evidence>
<feature type="compositionally biased region" description="Basic and acidic residues" evidence="1">
    <location>
        <begin position="17"/>
        <end position="26"/>
    </location>
</feature>
<sequence>MEERQQAGWSSVFPGSKGKEGRRVALEDLPEAPHFADVETLKRKKKTAGGGSGGWRRRWAGGEGERR</sequence>
<reference evidence="2" key="1">
    <citation type="journal article" date="2012" name="Bioengineered">
        <title>Additional insights into the genome of the oleaginous model alga Nannochloropsis gaditana.</title>
        <authorList>
            <person name="Jinkerson R.E."/>
            <person name="Radakovits R."/>
            <person name="Posewitz M.C."/>
        </authorList>
    </citation>
    <scope>NUCLEOTIDE SEQUENCE</scope>
    <source>
        <strain evidence="2">CCMP526</strain>
    </source>
</reference>
<dbReference type="AlphaFoldDB" id="I2CRT8"/>
<evidence type="ECO:0000313" key="2">
    <source>
        <dbReference type="EMBL" id="AFJ69621.1"/>
    </source>
</evidence>
<gene>
    <name evidence="2" type="ORF">NGATSA_2044600</name>
</gene>
<feature type="region of interest" description="Disordered" evidence="1">
    <location>
        <begin position="1"/>
        <end position="67"/>
    </location>
</feature>
<proteinExistence type="evidence at transcript level"/>